<dbReference type="RefSeq" id="WP_096585745.1">
    <property type="nucleotide sequence ID" value="NZ_CAWNJS010000006.1"/>
</dbReference>
<proteinExistence type="predicted"/>
<accession>A0A1Z4NCD8</accession>
<reference evidence="1 2" key="1">
    <citation type="submission" date="2017-06" db="EMBL/GenBank/DDBJ databases">
        <title>Genome sequencing of cyanobaciteial culture collection at National Institute for Environmental Studies (NIES).</title>
        <authorList>
            <person name="Hirose Y."/>
            <person name="Shimura Y."/>
            <person name="Fujisawa T."/>
            <person name="Nakamura Y."/>
            <person name="Kawachi M."/>
        </authorList>
    </citation>
    <scope>NUCLEOTIDE SEQUENCE [LARGE SCALE GENOMIC DNA]</scope>
    <source>
        <strain evidence="1 2">NIES-37</strain>
        <plasmid evidence="2">Plasmid5 dna</plasmid>
    </source>
</reference>
<evidence type="ECO:0000313" key="1">
    <source>
        <dbReference type="EMBL" id="BAZ03365.1"/>
    </source>
</evidence>
<dbReference type="KEGG" id="ttq:NIES37_73780"/>
<dbReference type="Proteomes" id="UP000218785">
    <property type="component" value="Plasmid plasmid5"/>
</dbReference>
<organism evidence="1 2">
    <name type="scientific">Tolypothrix tenuis PCC 7101</name>
    <dbReference type="NCBI Taxonomy" id="231146"/>
    <lineage>
        <taxon>Bacteria</taxon>
        <taxon>Bacillati</taxon>
        <taxon>Cyanobacteriota</taxon>
        <taxon>Cyanophyceae</taxon>
        <taxon>Nostocales</taxon>
        <taxon>Tolypothrichaceae</taxon>
        <taxon>Tolypothrix</taxon>
    </lineage>
</organism>
<evidence type="ECO:0000313" key="2">
    <source>
        <dbReference type="Proteomes" id="UP000218785"/>
    </source>
</evidence>
<dbReference type="EMBL" id="AP018253">
    <property type="protein sequence ID" value="BAZ03365.1"/>
    <property type="molecule type" value="Genomic_DNA"/>
</dbReference>
<gene>
    <name evidence="1" type="ORF">NIES37_73780</name>
</gene>
<name>A0A1Z4NCD8_9CYAN</name>
<dbReference type="AlphaFoldDB" id="A0A1Z4NCD8"/>
<geneLocation type="plasmid" evidence="2">
    <name>Plasmid5 dna</name>
</geneLocation>
<sequence>MTKPVTYFTQTDQIDRLVERFGSQLDSLDHTEKLALRATLTYYLFHIEVAELGEYTLEHAADETLQGYSEKEESNIREAIAILFGIAEDEVEGLIEALTAQLRWGNTRKILTRHG</sequence>
<keyword evidence="2" id="KW-1185">Reference proteome</keyword>
<keyword evidence="1" id="KW-0614">Plasmid</keyword>
<protein>
    <submittedName>
        <fullName evidence="1">Uncharacterized protein</fullName>
    </submittedName>
</protein>